<gene>
    <name evidence="2" type="ORF">Baya_1926</name>
</gene>
<organism evidence="2 3">
    <name type="scientific">Bagarius yarrelli</name>
    <name type="common">Goonch</name>
    <name type="synonym">Bagrus yarrelli</name>
    <dbReference type="NCBI Taxonomy" id="175774"/>
    <lineage>
        <taxon>Eukaryota</taxon>
        <taxon>Metazoa</taxon>
        <taxon>Chordata</taxon>
        <taxon>Craniata</taxon>
        <taxon>Vertebrata</taxon>
        <taxon>Euteleostomi</taxon>
        <taxon>Actinopterygii</taxon>
        <taxon>Neopterygii</taxon>
        <taxon>Teleostei</taxon>
        <taxon>Ostariophysi</taxon>
        <taxon>Siluriformes</taxon>
        <taxon>Sisoridae</taxon>
        <taxon>Sisorinae</taxon>
        <taxon>Bagarius</taxon>
    </lineage>
</organism>
<keyword evidence="1" id="KW-0175">Coiled coil</keyword>
<sequence>MDELDGFESQLSSVMQNALRTAVGEASKVFQQTLRQMKAELVHLRQENVDLKSGVYTPPYNKNKDEDGDGVLGVSHNTRDVGVQCEKPTMVERCCSPAPIDDRPNLGPNLRGDHLKDFTSSSSEGGNRQLALLLIKKEEADCDEYGPGYFLLKQEGAEPILVRKEPFKNSMEKDLLQPLPPISFPSPNQQETSSIIRSQTSGQILQLAPLLTLKEQQAAASSHVNMSKRGSRMHVENPMSTVNNFEEHVHQYPPFSSHGSNCANESITMEMQSDDLIGNNKDIRPSLNPGPIQHYTVLSKPGINFRVLESTKEQQSFRMNMVKDLQIDNDINKQKEGCDKACQGWDVSNMNGVLPQISYAPGRIDEEEVNT</sequence>
<comment type="caution">
    <text evidence="2">The sequence shown here is derived from an EMBL/GenBank/DDBJ whole genome shotgun (WGS) entry which is preliminary data.</text>
</comment>
<reference evidence="2 3" key="1">
    <citation type="journal article" date="2019" name="Genome Biol. Evol.">
        <title>Whole-Genome Sequencing of the Giant Devil Catfish, Bagarius yarrelli.</title>
        <authorList>
            <person name="Jiang W."/>
            <person name="Lv Y."/>
            <person name="Cheng L."/>
            <person name="Yang K."/>
            <person name="Chao B."/>
            <person name="Wang X."/>
            <person name="Li Y."/>
            <person name="Pan X."/>
            <person name="You X."/>
            <person name="Zhang Y."/>
            <person name="Yang J."/>
            <person name="Li J."/>
            <person name="Zhang X."/>
            <person name="Liu S."/>
            <person name="Sun C."/>
            <person name="Yang J."/>
            <person name="Shi Q."/>
        </authorList>
    </citation>
    <scope>NUCLEOTIDE SEQUENCE [LARGE SCALE GENOMIC DNA]</scope>
    <source>
        <strain evidence="2">JWS20170419001</strain>
        <tissue evidence="2">Muscle</tissue>
    </source>
</reference>
<protein>
    <submittedName>
        <fullName evidence="2">Uncharacterized protein</fullName>
    </submittedName>
</protein>
<dbReference type="Proteomes" id="UP000319801">
    <property type="component" value="Unassembled WGS sequence"/>
</dbReference>
<accession>A0A556TMH4</accession>
<feature type="coiled-coil region" evidence="1">
    <location>
        <begin position="27"/>
        <end position="54"/>
    </location>
</feature>
<dbReference type="EMBL" id="VCAZ01000006">
    <property type="protein sequence ID" value="TSK22568.1"/>
    <property type="molecule type" value="Genomic_DNA"/>
</dbReference>
<dbReference type="OrthoDB" id="40579at2759"/>
<dbReference type="AlphaFoldDB" id="A0A556TMH4"/>
<proteinExistence type="predicted"/>
<evidence type="ECO:0000256" key="1">
    <source>
        <dbReference type="SAM" id="Coils"/>
    </source>
</evidence>
<evidence type="ECO:0000313" key="3">
    <source>
        <dbReference type="Proteomes" id="UP000319801"/>
    </source>
</evidence>
<keyword evidence="3" id="KW-1185">Reference proteome</keyword>
<name>A0A556TMH4_BAGYA</name>
<evidence type="ECO:0000313" key="2">
    <source>
        <dbReference type="EMBL" id="TSK22568.1"/>
    </source>
</evidence>